<evidence type="ECO:0000256" key="4">
    <source>
        <dbReference type="ARBA" id="ARBA00022771"/>
    </source>
</evidence>
<feature type="compositionally biased region" description="Pro residues" evidence="10">
    <location>
        <begin position="188"/>
        <end position="201"/>
    </location>
</feature>
<feature type="region of interest" description="Disordered" evidence="10">
    <location>
        <begin position="595"/>
        <end position="629"/>
    </location>
</feature>
<dbReference type="GO" id="GO:0008270">
    <property type="term" value="F:zinc ion binding"/>
    <property type="evidence" value="ECO:0007669"/>
    <property type="project" value="UniProtKB-KW"/>
</dbReference>
<evidence type="ECO:0000259" key="11">
    <source>
        <dbReference type="PROSITE" id="PS50157"/>
    </source>
</evidence>
<feature type="domain" description="C2H2-type" evidence="11">
    <location>
        <begin position="694"/>
        <end position="721"/>
    </location>
</feature>
<keyword evidence="4 9" id="KW-0863">Zinc-finger</keyword>
<dbReference type="GO" id="GO:0008276">
    <property type="term" value="F:protein methyltransferase activity"/>
    <property type="evidence" value="ECO:0007669"/>
    <property type="project" value="UniProtKB-ARBA"/>
</dbReference>
<evidence type="ECO:0000256" key="2">
    <source>
        <dbReference type="ARBA" id="ARBA00022723"/>
    </source>
</evidence>
<feature type="domain" description="C2H2-type" evidence="11">
    <location>
        <begin position="808"/>
        <end position="835"/>
    </location>
</feature>
<evidence type="ECO:0000256" key="8">
    <source>
        <dbReference type="ARBA" id="ARBA00023242"/>
    </source>
</evidence>
<dbReference type="PROSITE" id="PS50157">
    <property type="entry name" value="ZINC_FINGER_C2H2_2"/>
    <property type="match status" value="14"/>
</dbReference>
<evidence type="ECO:0000256" key="9">
    <source>
        <dbReference type="PROSITE-ProRule" id="PRU00042"/>
    </source>
</evidence>
<keyword evidence="2" id="KW-0479">Metal-binding</keyword>
<evidence type="ECO:0000256" key="6">
    <source>
        <dbReference type="ARBA" id="ARBA00023015"/>
    </source>
</evidence>
<feature type="domain" description="C2H2-type" evidence="11">
    <location>
        <begin position="753"/>
        <end position="780"/>
    </location>
</feature>
<dbReference type="InterPro" id="IPR046341">
    <property type="entry name" value="SET_dom_sf"/>
</dbReference>
<feature type="domain" description="C2H2-type" evidence="11">
    <location>
        <begin position="720"/>
        <end position="748"/>
    </location>
</feature>
<dbReference type="Gene3D" id="2.170.270.10">
    <property type="entry name" value="SET domain"/>
    <property type="match status" value="1"/>
</dbReference>
<dbReference type="FunFam" id="3.30.160.60:FF:000100">
    <property type="entry name" value="Zinc finger 45-like"/>
    <property type="match status" value="2"/>
</dbReference>
<dbReference type="SMART" id="SM00355">
    <property type="entry name" value="ZnF_C2H2"/>
    <property type="match status" value="17"/>
</dbReference>
<dbReference type="PANTHER" id="PTHR16515:SF66">
    <property type="entry name" value="C2H2-TYPE DOMAIN-CONTAINING PROTEIN"/>
    <property type="match status" value="1"/>
</dbReference>
<evidence type="ECO:0000313" key="13">
    <source>
        <dbReference type="Proteomes" id="UP001321473"/>
    </source>
</evidence>
<dbReference type="InterPro" id="IPR001214">
    <property type="entry name" value="SET_dom"/>
</dbReference>
<feature type="domain" description="C2H2-type" evidence="11">
    <location>
        <begin position="947"/>
        <end position="965"/>
    </location>
</feature>
<comment type="subcellular location">
    <subcellularLocation>
        <location evidence="1">Nucleus</location>
    </subcellularLocation>
</comment>
<dbReference type="Proteomes" id="UP001321473">
    <property type="component" value="Unassembled WGS sequence"/>
</dbReference>
<feature type="region of interest" description="Disordered" evidence="10">
    <location>
        <begin position="463"/>
        <end position="493"/>
    </location>
</feature>
<keyword evidence="8" id="KW-0539">Nucleus</keyword>
<dbReference type="GO" id="GO:0008757">
    <property type="term" value="F:S-adenosylmethionine-dependent methyltransferase activity"/>
    <property type="evidence" value="ECO:0007669"/>
    <property type="project" value="UniProtKB-ARBA"/>
</dbReference>
<feature type="domain" description="C2H2-type" evidence="11">
    <location>
        <begin position="1017"/>
        <end position="1039"/>
    </location>
</feature>
<dbReference type="SUPFAM" id="SSF57667">
    <property type="entry name" value="beta-beta-alpha zinc fingers"/>
    <property type="match status" value="9"/>
</dbReference>
<dbReference type="GO" id="GO:0005634">
    <property type="term" value="C:nucleus"/>
    <property type="evidence" value="ECO:0007669"/>
    <property type="project" value="UniProtKB-SubCell"/>
</dbReference>
<evidence type="ECO:0000313" key="12">
    <source>
        <dbReference type="EMBL" id="KAK8787092.1"/>
    </source>
</evidence>
<feature type="compositionally biased region" description="Polar residues" evidence="10">
    <location>
        <begin position="551"/>
        <end position="566"/>
    </location>
</feature>
<feature type="domain" description="C2H2-type" evidence="11">
    <location>
        <begin position="1128"/>
        <end position="1156"/>
    </location>
</feature>
<dbReference type="GO" id="GO:0003677">
    <property type="term" value="F:DNA binding"/>
    <property type="evidence" value="ECO:0007669"/>
    <property type="project" value="InterPro"/>
</dbReference>
<organism evidence="12 13">
    <name type="scientific">Amblyomma americanum</name>
    <name type="common">Lone star tick</name>
    <dbReference type="NCBI Taxonomy" id="6943"/>
    <lineage>
        <taxon>Eukaryota</taxon>
        <taxon>Metazoa</taxon>
        <taxon>Ecdysozoa</taxon>
        <taxon>Arthropoda</taxon>
        <taxon>Chelicerata</taxon>
        <taxon>Arachnida</taxon>
        <taxon>Acari</taxon>
        <taxon>Parasitiformes</taxon>
        <taxon>Ixodida</taxon>
        <taxon>Ixodoidea</taxon>
        <taxon>Ixodidae</taxon>
        <taxon>Amblyomminae</taxon>
        <taxon>Amblyomma</taxon>
    </lineage>
</organism>
<feature type="domain" description="C2H2-type" evidence="11">
    <location>
        <begin position="1100"/>
        <end position="1127"/>
    </location>
</feature>
<dbReference type="Gene3D" id="3.30.160.60">
    <property type="entry name" value="Classic Zinc Finger"/>
    <property type="match status" value="10"/>
</dbReference>
<dbReference type="Pfam" id="PF13912">
    <property type="entry name" value="zf-C2H2_6"/>
    <property type="match status" value="1"/>
</dbReference>
<dbReference type="PANTHER" id="PTHR16515">
    <property type="entry name" value="PR DOMAIN ZINC FINGER PROTEIN"/>
    <property type="match status" value="1"/>
</dbReference>
<feature type="domain" description="C2H2-type" evidence="11">
    <location>
        <begin position="1044"/>
        <end position="1071"/>
    </location>
</feature>
<dbReference type="PROSITE" id="PS00028">
    <property type="entry name" value="ZINC_FINGER_C2H2_1"/>
    <property type="match status" value="12"/>
</dbReference>
<feature type="compositionally biased region" description="Low complexity" evidence="10">
    <location>
        <begin position="463"/>
        <end position="472"/>
    </location>
</feature>
<dbReference type="InterPro" id="IPR050331">
    <property type="entry name" value="Zinc_finger"/>
</dbReference>
<feature type="domain" description="C2H2-type" evidence="11">
    <location>
        <begin position="990"/>
        <end position="1017"/>
    </location>
</feature>
<protein>
    <recommendedName>
        <fullName evidence="11">C2H2-type domain-containing protein</fullName>
    </recommendedName>
</protein>
<feature type="region of interest" description="Disordered" evidence="10">
    <location>
        <begin position="179"/>
        <end position="242"/>
    </location>
</feature>
<evidence type="ECO:0000256" key="1">
    <source>
        <dbReference type="ARBA" id="ARBA00004123"/>
    </source>
</evidence>
<feature type="domain" description="C2H2-type" evidence="11">
    <location>
        <begin position="263"/>
        <end position="285"/>
    </location>
</feature>
<keyword evidence="13" id="KW-1185">Reference proteome</keyword>
<gene>
    <name evidence="12" type="ORF">V5799_023132</name>
</gene>
<dbReference type="GO" id="GO:0010468">
    <property type="term" value="P:regulation of gene expression"/>
    <property type="evidence" value="ECO:0007669"/>
    <property type="project" value="TreeGrafter"/>
</dbReference>
<evidence type="ECO:0000256" key="10">
    <source>
        <dbReference type="SAM" id="MobiDB-lite"/>
    </source>
</evidence>
<dbReference type="InterPro" id="IPR013087">
    <property type="entry name" value="Znf_C2H2_type"/>
</dbReference>
<dbReference type="InterPro" id="IPR017956">
    <property type="entry name" value="AT_hook_DNA-bd_motif"/>
</dbReference>
<feature type="domain" description="C2H2-type" evidence="11">
    <location>
        <begin position="868"/>
        <end position="895"/>
    </location>
</feature>
<dbReference type="Pfam" id="PF21549">
    <property type="entry name" value="PRDM2_PR"/>
    <property type="match status" value="1"/>
</dbReference>
<dbReference type="GO" id="GO:0008170">
    <property type="term" value="F:N-methyltransferase activity"/>
    <property type="evidence" value="ECO:0007669"/>
    <property type="project" value="UniProtKB-ARBA"/>
</dbReference>
<feature type="domain" description="C2H2-type" evidence="11">
    <location>
        <begin position="1072"/>
        <end position="1099"/>
    </location>
</feature>
<keyword evidence="5" id="KW-0862">Zinc</keyword>
<reference evidence="12 13" key="1">
    <citation type="journal article" date="2023" name="Arcadia Sci">
        <title>De novo assembly of a long-read Amblyomma americanum tick genome.</title>
        <authorList>
            <person name="Chou S."/>
            <person name="Poskanzer K.E."/>
            <person name="Rollins M."/>
            <person name="Thuy-Boun P.S."/>
        </authorList>
    </citation>
    <scope>NUCLEOTIDE SEQUENCE [LARGE SCALE GENOMIC DNA]</scope>
    <source>
        <strain evidence="12">F_SG_1</strain>
        <tissue evidence="12">Salivary glands</tissue>
    </source>
</reference>
<accession>A0AAQ4FKJ7</accession>
<dbReference type="InterPro" id="IPR036236">
    <property type="entry name" value="Znf_C2H2_sf"/>
</dbReference>
<feature type="compositionally biased region" description="Acidic residues" evidence="10">
    <location>
        <begin position="526"/>
        <end position="544"/>
    </location>
</feature>
<feature type="region of interest" description="Disordered" evidence="10">
    <location>
        <begin position="526"/>
        <end position="581"/>
    </location>
</feature>
<keyword evidence="3" id="KW-0677">Repeat</keyword>
<dbReference type="SMART" id="SM00384">
    <property type="entry name" value="AT_hook"/>
    <property type="match status" value="2"/>
</dbReference>
<evidence type="ECO:0000256" key="3">
    <source>
        <dbReference type="ARBA" id="ARBA00022737"/>
    </source>
</evidence>
<comment type="caution">
    <text evidence="12">The sequence shown here is derived from an EMBL/GenBank/DDBJ whole genome shotgun (WGS) entry which is preliminary data.</text>
</comment>
<evidence type="ECO:0000256" key="7">
    <source>
        <dbReference type="ARBA" id="ARBA00023163"/>
    </source>
</evidence>
<dbReference type="Pfam" id="PF00096">
    <property type="entry name" value="zf-C2H2"/>
    <property type="match status" value="9"/>
</dbReference>
<feature type="domain" description="C2H2-type" evidence="11">
    <location>
        <begin position="1156"/>
        <end position="1184"/>
    </location>
</feature>
<proteinExistence type="predicted"/>
<sequence length="1528" mass="167112">MYVNIYANVTDYAAEASAPAQQPQEECNVCGEGHATAACPLLGLAQKVDDKSVPSRARLSLPPTLALVENECGPRVTAREDIPVGTQFGPVEAPRYRAFKGTPRFKLKVFPTKGRATCLDTSDEYQCNWMCFVEPTPEPSMQNLIAYQLGQDIYFSVQKPVNRGDTLYVGYAPPYGRKMAGPTEEPSVAPPPSVPAQPGGPPGKRKRGRPPRNVSLARPPTKVTIIPQADPGQTIASGDSPTDCAVSAAATSSVVSSHDRQQWTCSQCGRLYRDSVQFARHLQDHYRPAYLRELMGRQRPSAVRGRGRPRSQPLALQPRQALTIAGSENVQAAVKQETISEEATGVQTSQDDVAGLHNSQAEAAASKEPQMKAMMKDGARTQLLIQLQDGSIHEILSYEGDIDLPGATTVLGEQQPSGDIHLVENGSSFAVEQATTMTLTSLDQLSLQQFSQEAVVAVAAEPAPQQLQRQQQQGGGARRGRKPKASGVIRDADMVPTRRFEEVERQSAGKYNLRTTRKALIVDEGNLEDSDYEGEEYSDYESGYDGEYASSFESDPQLTSGQTAGSELTEAEGEPTASGGVPKELHVAVEMLTSLPGQSSEQPLTAVEGTSGEPAEPSEAAQETQPQDSIGKDLQAVVAESFGTSSEALETDPMDISAANENAESHEEGGEVVEKFYQSVEQARLDRPKRPGRYSCDLCGKGFNQTLYLFRHIRKHTGEFTCHRCRRVFARKENLVNHACSGQSADRSEATELPCTVCGKTFSTDRLLRRHMAKHTGQHMCPDCGKSYTTREILANHACPQQPKVERFSCGVCGKAFTRHGYLLKHLPVHTGQHTCPVCGKWLRSIDSLANHMRMCTQVQEIQLHGQAACSHCHKVFTNAAEFRRHQYEHTHVHQCAVCGGRFRNPMLLAAHVCQGKPVECEACAQVFDSVAARDQHQTATHGEPQFKCEACGKAFFKQETLSKHPCVNVLNTTGSESGTRKRDTTLTPLVCEICGSIFSSTSSLNVHKNLHGEKRFQCDVCGKRFHRKDLLIEHHAVHGDPTFPCPTCHKLFKTKKSLDVHTMIHSGVKRFKCGVCGKEFFQKGNLQKHEDTHLSERRHRCTVCQKVFTTRESLSRHMLEHTRGKIFTCGVCGRAFVKEHQLRNHHRMFHSNQVYTCHYCGLSLKLRHSLKRHLRKKHPDKEFQWSNPDALSSMLVSKAAENTGLESDMSLDPDAAVESLRHAAETATNPTITSFEAALESANMASAMSRVGCGTVQDTTESLVANVMGEHGSSEVVLAIEGLSSEELHNAIASGRAQIKQGPTPDTIEISMPFDVTDEAGRQVTYMANLVDPADQVVVNDGTSVITEDVLEEEPALNQVVSGQYVVSDGVSELTETVVAPGAMAEDHTIIHTLRDDSSSQMQSMVVQEAVGAREEQHYITLPSYETAVTEEQQQTGALKAAANDGVAPSDLPSDLPYEEPQFVVSEQEVADGTHVIYNAGTLQEQAAMPQGTIVLDDGTLLPQEEQQGASADLLLYVLTTSDTQDG</sequence>
<dbReference type="EMBL" id="JARKHS020002111">
    <property type="protein sequence ID" value="KAK8787092.1"/>
    <property type="molecule type" value="Genomic_DNA"/>
</dbReference>
<name>A0AAQ4FKJ7_AMBAM</name>
<keyword evidence="7" id="KW-0804">Transcription</keyword>
<evidence type="ECO:0000256" key="5">
    <source>
        <dbReference type="ARBA" id="ARBA00022833"/>
    </source>
</evidence>
<keyword evidence="6" id="KW-0805">Transcription regulation</keyword>